<feature type="chain" id="PRO_5035860685" description="Retinoid-inducible serine carboxypeptidase" evidence="12">
    <location>
        <begin position="21"/>
        <end position="453"/>
    </location>
</feature>
<evidence type="ECO:0000256" key="5">
    <source>
        <dbReference type="ARBA" id="ARBA00022670"/>
    </source>
</evidence>
<comment type="similarity">
    <text evidence="2">Belongs to the peptidase S10 family.</text>
</comment>
<dbReference type="GO" id="GO:0005576">
    <property type="term" value="C:extracellular region"/>
    <property type="evidence" value="ECO:0007669"/>
    <property type="project" value="UniProtKB-SubCell"/>
</dbReference>
<gene>
    <name evidence="13" type="ORF">CLODIP_2_CD03568</name>
</gene>
<keyword evidence="7" id="KW-0378">Hydrolase</keyword>
<dbReference type="InterPro" id="IPR029058">
    <property type="entry name" value="AB_hydrolase_fold"/>
</dbReference>
<keyword evidence="6 12" id="KW-0732">Signal</keyword>
<evidence type="ECO:0000256" key="2">
    <source>
        <dbReference type="ARBA" id="ARBA00009431"/>
    </source>
</evidence>
<evidence type="ECO:0000256" key="12">
    <source>
        <dbReference type="SAM" id="SignalP"/>
    </source>
</evidence>
<dbReference type="Gene3D" id="3.40.50.1820">
    <property type="entry name" value="alpha/beta hydrolase"/>
    <property type="match status" value="1"/>
</dbReference>
<proteinExistence type="inferred from homology"/>
<dbReference type="GO" id="GO:0006508">
    <property type="term" value="P:proteolysis"/>
    <property type="evidence" value="ECO:0007669"/>
    <property type="project" value="UniProtKB-KW"/>
</dbReference>
<evidence type="ECO:0000313" key="14">
    <source>
        <dbReference type="Proteomes" id="UP000494165"/>
    </source>
</evidence>
<dbReference type="AlphaFoldDB" id="A0A8S1CHR7"/>
<evidence type="ECO:0000256" key="3">
    <source>
        <dbReference type="ARBA" id="ARBA00022525"/>
    </source>
</evidence>
<reference evidence="13 14" key="1">
    <citation type="submission" date="2020-04" db="EMBL/GenBank/DDBJ databases">
        <authorList>
            <person name="Alioto T."/>
            <person name="Alioto T."/>
            <person name="Gomez Garrido J."/>
        </authorList>
    </citation>
    <scope>NUCLEOTIDE SEQUENCE [LARGE SCALE GENOMIC DNA]</scope>
</reference>
<dbReference type="InterPro" id="IPR001563">
    <property type="entry name" value="Peptidase_S10"/>
</dbReference>
<keyword evidence="3" id="KW-0964">Secreted</keyword>
<dbReference type="PANTHER" id="PTHR11802">
    <property type="entry name" value="SERINE PROTEASE FAMILY S10 SERINE CARBOXYPEPTIDASE"/>
    <property type="match status" value="1"/>
</dbReference>
<comment type="function">
    <text evidence="9">May be involved in vascular wall and kidney homeostasis.</text>
</comment>
<dbReference type="EMBL" id="CADEPI010000017">
    <property type="protein sequence ID" value="CAB3364809.1"/>
    <property type="molecule type" value="Genomic_DNA"/>
</dbReference>
<dbReference type="Proteomes" id="UP000494165">
    <property type="component" value="Unassembled WGS sequence"/>
</dbReference>
<evidence type="ECO:0000256" key="4">
    <source>
        <dbReference type="ARBA" id="ARBA00022645"/>
    </source>
</evidence>
<organism evidence="13 14">
    <name type="scientific">Cloeon dipterum</name>
    <dbReference type="NCBI Taxonomy" id="197152"/>
    <lineage>
        <taxon>Eukaryota</taxon>
        <taxon>Metazoa</taxon>
        <taxon>Ecdysozoa</taxon>
        <taxon>Arthropoda</taxon>
        <taxon>Hexapoda</taxon>
        <taxon>Insecta</taxon>
        <taxon>Pterygota</taxon>
        <taxon>Palaeoptera</taxon>
        <taxon>Ephemeroptera</taxon>
        <taxon>Pisciforma</taxon>
        <taxon>Baetidae</taxon>
        <taxon>Cloeon</taxon>
    </lineage>
</organism>
<dbReference type="Pfam" id="PF00450">
    <property type="entry name" value="Peptidase_S10"/>
    <property type="match status" value="1"/>
</dbReference>
<protein>
    <recommendedName>
        <fullName evidence="10">Retinoid-inducible serine carboxypeptidase</fullName>
    </recommendedName>
    <alternativeName>
        <fullName evidence="11">Serine carboxypeptidase 1</fullName>
    </alternativeName>
</protein>
<dbReference type="SUPFAM" id="SSF53474">
    <property type="entry name" value="alpha/beta-Hydrolases"/>
    <property type="match status" value="1"/>
</dbReference>
<evidence type="ECO:0000256" key="1">
    <source>
        <dbReference type="ARBA" id="ARBA00004613"/>
    </source>
</evidence>
<evidence type="ECO:0000256" key="10">
    <source>
        <dbReference type="ARBA" id="ARBA00070242"/>
    </source>
</evidence>
<keyword evidence="5" id="KW-0645">Protease</keyword>
<dbReference type="GO" id="GO:0004185">
    <property type="term" value="F:serine-type carboxypeptidase activity"/>
    <property type="evidence" value="ECO:0007669"/>
    <property type="project" value="InterPro"/>
</dbReference>
<keyword evidence="14" id="KW-1185">Reference proteome</keyword>
<comment type="caution">
    <text evidence="13">The sequence shown here is derived from an EMBL/GenBank/DDBJ whole genome shotgun (WGS) entry which is preliminary data.</text>
</comment>
<keyword evidence="4" id="KW-0121">Carboxypeptidase</keyword>
<evidence type="ECO:0000313" key="13">
    <source>
        <dbReference type="EMBL" id="CAB3364809.1"/>
    </source>
</evidence>
<comment type="subcellular location">
    <subcellularLocation>
        <location evidence="1">Secreted</location>
    </subcellularLocation>
</comment>
<name>A0A8S1CHR7_9INSE</name>
<evidence type="ECO:0000256" key="6">
    <source>
        <dbReference type="ARBA" id="ARBA00022729"/>
    </source>
</evidence>
<evidence type="ECO:0000256" key="8">
    <source>
        <dbReference type="ARBA" id="ARBA00023180"/>
    </source>
</evidence>
<dbReference type="OrthoDB" id="443318at2759"/>
<evidence type="ECO:0000256" key="7">
    <source>
        <dbReference type="ARBA" id="ARBA00022801"/>
    </source>
</evidence>
<dbReference type="PANTHER" id="PTHR11802:SF3">
    <property type="entry name" value="RETINOID-INDUCIBLE SERINE CARBOXYPEPTIDASE"/>
    <property type="match status" value="1"/>
</dbReference>
<evidence type="ECO:0000256" key="9">
    <source>
        <dbReference type="ARBA" id="ARBA00055847"/>
    </source>
</evidence>
<keyword evidence="8" id="KW-0325">Glycoprotein</keyword>
<sequence>MGRLAVTLILGLLVAHGAVGAPSQKAIPGPGGEDWAYLDVRPGAHMFYWLYTSTAATDPTTLPIIIWLQGGPGGSSTAYGNFDEMGPLDVNLQPRNSSWVHHANLLFIDNPVGAGYSYVDNLADLATDVSQITADLLEFMKLFYVKYPEFITTPVYCFSQSYGGKMAAHFGLEMDRAIKAQEIVSNFKGVVLGSAWIDPVESTSSWADYLLQTSILDTRGRDIVFNRAEECRSNAANGLWAEASQCWSDTEVLILIYGHNVDFYNILYKTSPGFLQDILDTKDPKKRAYKLAVRQSKALEDIMNGVIYDKLSATLPYLNPWDAQGDAVFDANWEDFMKSAVGAVESLLTDTELTVAIDNGQLDLICDTPAQLIWSERMNWADVGSWLSASRNAFTVDGLTEGYNKRFGRFSFWWINRSGHSVPFDNPWGSIVMMRDVVGLPPQQNVKFVKDEQ</sequence>
<feature type="signal peptide" evidence="12">
    <location>
        <begin position="1"/>
        <end position="20"/>
    </location>
</feature>
<evidence type="ECO:0000256" key="11">
    <source>
        <dbReference type="ARBA" id="ARBA00077736"/>
    </source>
</evidence>
<accession>A0A8S1CHR7</accession>
<dbReference type="FunFam" id="3.40.50.1820:FF:000075">
    <property type="entry name" value="Carboxypeptidase"/>
    <property type="match status" value="1"/>
</dbReference>
<dbReference type="PRINTS" id="PR00724">
    <property type="entry name" value="CRBOXYPTASEC"/>
</dbReference>